<protein>
    <submittedName>
        <fullName evidence="2">Uncharacterized protein</fullName>
    </submittedName>
</protein>
<feature type="region of interest" description="Disordered" evidence="1">
    <location>
        <begin position="75"/>
        <end position="127"/>
    </location>
</feature>
<feature type="region of interest" description="Disordered" evidence="1">
    <location>
        <begin position="1"/>
        <end position="34"/>
    </location>
</feature>
<accession>A0A8J4V4D8</accession>
<evidence type="ECO:0000313" key="2">
    <source>
        <dbReference type="EMBL" id="KAF2070634.1"/>
    </source>
</evidence>
<reference evidence="2" key="1">
    <citation type="submission" date="2020-01" db="EMBL/GenBank/DDBJ databases">
        <title>Development of genomics and gene disruption for Polysphondylium violaceum indicates a role for the polyketide synthase stlB in stalk morphogenesis.</title>
        <authorList>
            <person name="Narita B."/>
            <person name="Kawabe Y."/>
            <person name="Kin K."/>
            <person name="Saito T."/>
            <person name="Gibbs R."/>
            <person name="Kuspa A."/>
            <person name="Muzny D."/>
            <person name="Queller D."/>
            <person name="Richards S."/>
            <person name="Strassman J."/>
            <person name="Sucgang R."/>
            <person name="Worley K."/>
            <person name="Schaap P."/>
        </authorList>
    </citation>
    <scope>NUCLEOTIDE SEQUENCE</scope>
    <source>
        <strain evidence="2">QSvi11</strain>
    </source>
</reference>
<feature type="compositionally biased region" description="Low complexity" evidence="1">
    <location>
        <begin position="80"/>
        <end position="103"/>
    </location>
</feature>
<proteinExistence type="predicted"/>
<evidence type="ECO:0000313" key="3">
    <source>
        <dbReference type="Proteomes" id="UP000695562"/>
    </source>
</evidence>
<organism evidence="2 3">
    <name type="scientific">Polysphondylium violaceum</name>
    <dbReference type="NCBI Taxonomy" id="133409"/>
    <lineage>
        <taxon>Eukaryota</taxon>
        <taxon>Amoebozoa</taxon>
        <taxon>Evosea</taxon>
        <taxon>Eumycetozoa</taxon>
        <taxon>Dictyostelia</taxon>
        <taxon>Dictyosteliales</taxon>
        <taxon>Dictyosteliaceae</taxon>
        <taxon>Polysphondylium</taxon>
    </lineage>
</organism>
<comment type="caution">
    <text evidence="2">The sequence shown here is derived from an EMBL/GenBank/DDBJ whole genome shotgun (WGS) entry which is preliminary data.</text>
</comment>
<sequence>MNKTIGPPTIIPSNGSVNSPSHNTNGGGGPNTATSFYLRALDQQMSEKDLLELLKQSPTPTPQFVNSFSSCLNSEINSSQQQQQQQQQQTQHQQQHQQQHQYQSTATVIPPSLPNNVNSVNNKQFKK</sequence>
<dbReference type="AlphaFoldDB" id="A0A8J4V4D8"/>
<gene>
    <name evidence="2" type="ORF">CYY_008044</name>
</gene>
<dbReference type="EMBL" id="AJWJ01000465">
    <property type="protein sequence ID" value="KAF2070634.1"/>
    <property type="molecule type" value="Genomic_DNA"/>
</dbReference>
<evidence type="ECO:0000256" key="1">
    <source>
        <dbReference type="SAM" id="MobiDB-lite"/>
    </source>
</evidence>
<feature type="compositionally biased region" description="Low complexity" evidence="1">
    <location>
        <begin position="114"/>
        <end position="127"/>
    </location>
</feature>
<keyword evidence="3" id="KW-1185">Reference proteome</keyword>
<name>A0A8J4V4D8_9MYCE</name>
<dbReference type="Proteomes" id="UP000695562">
    <property type="component" value="Unassembled WGS sequence"/>
</dbReference>